<dbReference type="RefSeq" id="WP_208113290.1">
    <property type="nucleotide sequence ID" value="NZ_SNYN01000033.1"/>
</dbReference>
<keyword evidence="3" id="KW-1185">Reference proteome</keyword>
<evidence type="ECO:0000313" key="3">
    <source>
        <dbReference type="Proteomes" id="UP000295281"/>
    </source>
</evidence>
<sequence length="140" mass="14275">MVDIYWVALLVTVVSALHLVLRVLSFRAGVYWDEGGPGAGSPIAASRAVSDAGGEIARALIGAEDEESRLRTGRGRGRADGVGLPRLAAARAGISRVSPGGRGAHAPGEGGGLRRFSRLVPDLLVLVCLLVGLVLLGGTG</sequence>
<organism evidence="2 3">
    <name type="scientific">Actinorugispora endophytica</name>
    <dbReference type="NCBI Taxonomy" id="1605990"/>
    <lineage>
        <taxon>Bacteria</taxon>
        <taxon>Bacillati</taxon>
        <taxon>Actinomycetota</taxon>
        <taxon>Actinomycetes</taxon>
        <taxon>Streptosporangiales</taxon>
        <taxon>Nocardiopsidaceae</taxon>
        <taxon>Actinorugispora</taxon>
    </lineage>
</organism>
<name>A0A4R6UE66_9ACTN</name>
<reference evidence="2 3" key="1">
    <citation type="submission" date="2019-03" db="EMBL/GenBank/DDBJ databases">
        <title>Genomic Encyclopedia of Type Strains, Phase IV (KMG-IV): sequencing the most valuable type-strain genomes for metagenomic binning, comparative biology and taxonomic classification.</title>
        <authorList>
            <person name="Goeker M."/>
        </authorList>
    </citation>
    <scope>NUCLEOTIDE SEQUENCE [LARGE SCALE GENOMIC DNA]</scope>
    <source>
        <strain evidence="2 3">DSM 46770</strain>
    </source>
</reference>
<proteinExistence type="predicted"/>
<comment type="caution">
    <text evidence="2">The sequence shown here is derived from an EMBL/GenBank/DDBJ whole genome shotgun (WGS) entry which is preliminary data.</text>
</comment>
<evidence type="ECO:0000313" key="2">
    <source>
        <dbReference type="EMBL" id="TDQ45038.1"/>
    </source>
</evidence>
<protein>
    <submittedName>
        <fullName evidence="2">Uncharacterized protein</fullName>
    </submittedName>
</protein>
<keyword evidence="1" id="KW-0812">Transmembrane</keyword>
<accession>A0A4R6UE66</accession>
<dbReference type="Proteomes" id="UP000295281">
    <property type="component" value="Unassembled WGS sequence"/>
</dbReference>
<keyword evidence="1" id="KW-0472">Membrane</keyword>
<dbReference type="AlphaFoldDB" id="A0A4R6UE66"/>
<keyword evidence="1" id="KW-1133">Transmembrane helix</keyword>
<gene>
    <name evidence="2" type="ORF">EV190_13330</name>
</gene>
<dbReference type="EMBL" id="SNYN01000033">
    <property type="protein sequence ID" value="TDQ45038.1"/>
    <property type="molecule type" value="Genomic_DNA"/>
</dbReference>
<evidence type="ECO:0000256" key="1">
    <source>
        <dbReference type="SAM" id="Phobius"/>
    </source>
</evidence>
<feature type="transmembrane region" description="Helical" evidence="1">
    <location>
        <begin position="119"/>
        <end position="138"/>
    </location>
</feature>
<feature type="transmembrane region" description="Helical" evidence="1">
    <location>
        <begin position="6"/>
        <end position="24"/>
    </location>
</feature>